<accession>A0A8H6ZAI7</accession>
<organism evidence="1 2">
    <name type="scientific">Mycena sanguinolenta</name>
    <dbReference type="NCBI Taxonomy" id="230812"/>
    <lineage>
        <taxon>Eukaryota</taxon>
        <taxon>Fungi</taxon>
        <taxon>Dikarya</taxon>
        <taxon>Basidiomycota</taxon>
        <taxon>Agaricomycotina</taxon>
        <taxon>Agaricomycetes</taxon>
        <taxon>Agaricomycetidae</taxon>
        <taxon>Agaricales</taxon>
        <taxon>Marasmiineae</taxon>
        <taxon>Mycenaceae</taxon>
        <taxon>Mycena</taxon>
    </lineage>
</organism>
<sequence>MDPSKTYCSVFTSNPICQFSCMTDCANLSREKCLRTGRPAVSRRKMCHRSTPMSLRRTQRRRKFRSVISYLDIEEAHYHADIEQYMTSHGDGSMPLKDPANARGGGWDVSDITEGVASISLWTM</sequence>
<protein>
    <submittedName>
        <fullName evidence="1">Uncharacterized protein</fullName>
    </submittedName>
</protein>
<dbReference type="Proteomes" id="UP000623467">
    <property type="component" value="Unassembled WGS sequence"/>
</dbReference>
<gene>
    <name evidence="1" type="ORF">MSAN_00439100</name>
</gene>
<keyword evidence="2" id="KW-1185">Reference proteome</keyword>
<name>A0A8H6ZAI7_9AGAR</name>
<comment type="caution">
    <text evidence="1">The sequence shown here is derived from an EMBL/GenBank/DDBJ whole genome shotgun (WGS) entry which is preliminary data.</text>
</comment>
<dbReference type="OrthoDB" id="3060356at2759"/>
<proteinExistence type="predicted"/>
<evidence type="ECO:0000313" key="2">
    <source>
        <dbReference type="Proteomes" id="UP000623467"/>
    </source>
</evidence>
<dbReference type="EMBL" id="JACAZH010000002">
    <property type="protein sequence ID" value="KAF7375510.1"/>
    <property type="molecule type" value="Genomic_DNA"/>
</dbReference>
<evidence type="ECO:0000313" key="1">
    <source>
        <dbReference type="EMBL" id="KAF7375510.1"/>
    </source>
</evidence>
<dbReference type="AlphaFoldDB" id="A0A8H6ZAI7"/>
<reference evidence="1" key="1">
    <citation type="submission" date="2020-05" db="EMBL/GenBank/DDBJ databases">
        <title>Mycena genomes resolve the evolution of fungal bioluminescence.</title>
        <authorList>
            <person name="Tsai I.J."/>
        </authorList>
    </citation>
    <scope>NUCLEOTIDE SEQUENCE</scope>
    <source>
        <strain evidence="1">160909Yilan</strain>
    </source>
</reference>